<dbReference type="VEuPathDB" id="ToxoDB:LOC34617797"/>
<comment type="caution">
    <text evidence="1">The sequence shown here is derived from an EMBL/GenBank/DDBJ whole genome shotgun (WGS) entry which is preliminary data.</text>
</comment>
<dbReference type="GeneID" id="34617797"/>
<protein>
    <submittedName>
        <fullName evidence="1">Lipase domain-containing protein</fullName>
    </submittedName>
</protein>
<dbReference type="VEuPathDB" id="ToxoDB:cyc_00665"/>
<dbReference type="AlphaFoldDB" id="A0A1D3CR83"/>
<dbReference type="InterPro" id="IPR029058">
    <property type="entry name" value="AB_hydrolase_fold"/>
</dbReference>
<dbReference type="PANTHER" id="PTHR45856:SF24">
    <property type="entry name" value="FUNGAL LIPASE-LIKE DOMAIN-CONTAINING PROTEIN"/>
    <property type="match status" value="1"/>
</dbReference>
<accession>A0A1D3CR83</accession>
<dbReference type="GO" id="GO:0006629">
    <property type="term" value="P:lipid metabolic process"/>
    <property type="evidence" value="ECO:0007669"/>
    <property type="project" value="InterPro"/>
</dbReference>
<evidence type="ECO:0000313" key="1">
    <source>
        <dbReference type="EMBL" id="OEH73710.1"/>
    </source>
</evidence>
<dbReference type="PANTHER" id="PTHR45856">
    <property type="entry name" value="ALPHA/BETA-HYDROLASES SUPERFAMILY PROTEIN"/>
    <property type="match status" value="1"/>
</dbReference>
<keyword evidence="2" id="KW-1185">Reference proteome</keyword>
<proteinExistence type="predicted"/>
<dbReference type="CDD" id="cd00519">
    <property type="entry name" value="Lipase_3"/>
    <property type="match status" value="1"/>
</dbReference>
<name>A0A1D3CR83_9EIME</name>
<organism evidence="1 2">
    <name type="scientific">Cyclospora cayetanensis</name>
    <dbReference type="NCBI Taxonomy" id="88456"/>
    <lineage>
        <taxon>Eukaryota</taxon>
        <taxon>Sar</taxon>
        <taxon>Alveolata</taxon>
        <taxon>Apicomplexa</taxon>
        <taxon>Conoidasida</taxon>
        <taxon>Coccidia</taxon>
        <taxon>Eucoccidiorida</taxon>
        <taxon>Eimeriorina</taxon>
        <taxon>Eimeriidae</taxon>
        <taxon>Cyclospora</taxon>
    </lineage>
</organism>
<evidence type="ECO:0000313" key="2">
    <source>
        <dbReference type="Proteomes" id="UP000095192"/>
    </source>
</evidence>
<sequence length="979" mass="104618">MLPQASFRGFGDFPNHFASRRCKISSVILYFLTLVHQGEPQELPGASGDPTTQLIVLPPAALTEAIPPPLPILSPVARSVDSTGLQTDFAEAATVQTEGNLEPEASPLTVQNDALASTASSAETPPPTAPEKTQQAVPLAPQAQSQEEVSSEFVPMTISIVVGAGERVRDCTGEIPSQSFLMSVARRFQQLQLLPLLVAFGQQSMRLVTSHIRAALPQVQQPVGPRTLQPESLLLSRDPTTTPMLMEVASRVPMVPRLVWEGGRLSTRSASLQSMPLWPNNPSFGSQGLPQRSVLFDQQPLMGTWMRVLDAQRQRFLISQDPIDALQAPESSSGGPPGATPQLQGSFIWGILQTLEGIPSRVNLGDMACAALPTSAFNRRLSCWLLGAFTERILCRTAWFDPCQAISEGASYGKPLLSPVVLPPDGLETLALPLKPLLRGSHGIPRKIPKDVSRSEGRTYQLLWQALTRLDDIWSLAYCDRDVFAEAAGVAPAEDAAAADASERRSSNTDGEGRQQQRTAEGDLSSEGAQVSLEQQQQLLPQRTAEPSHEIDARRRLQQQDALASEAQAASASDAASTAEIRRPAPSSAAETSEVEAARETATMNHETSAVGGHGDASPGEKAALQSPGGGAFASVPGDGVEKPSAGSSESLPTDPSEGANRTEGDHGHRGSQKPQVIAEEVPPPLRGYDLLPGWRTELILKALSPGVGTRTNVLAVVGRCGTEVLVAFRGTKTQVEWILNGQAEHAFNWLEEGEGRTAAGFSHIFSAAWPALQVYLASLDKPGSRVSRILVSGYSLGGAVAALMAYGIALNFPAKVDAVLFGSPRTGDTAFAAAWAKRVNGRNISFSLDPIPRTPCTEMPACDKPGARGPIALPSNFLRWTTHSSRPNGGSGKLEGSRITNDYSDLYGLVPFGPEELGGSARSRVNPIYVSYNHICSYPCWLATNFNPRDRRTLCEMPNFANQWSPGLSPDTCPALLS</sequence>
<dbReference type="SUPFAM" id="SSF53474">
    <property type="entry name" value="alpha/beta-Hydrolases"/>
    <property type="match status" value="1"/>
</dbReference>
<dbReference type="Gene3D" id="3.40.50.1820">
    <property type="entry name" value="alpha/beta hydrolase"/>
    <property type="match status" value="1"/>
</dbReference>
<dbReference type="EMBL" id="JROU02002250">
    <property type="protein sequence ID" value="OEH73710.1"/>
    <property type="molecule type" value="Genomic_DNA"/>
</dbReference>
<dbReference type="InterPro" id="IPR051218">
    <property type="entry name" value="Sec_MonoDiacylglyc_Lipase"/>
</dbReference>
<dbReference type="InterPro" id="IPR002921">
    <property type="entry name" value="Fungal_lipase-type"/>
</dbReference>
<reference evidence="1 2" key="1">
    <citation type="journal article" date="2016" name="BMC Genomics">
        <title>Comparative genomics reveals Cyclospora cayetanensis possesses coccidia-like metabolism and invasion components but unique surface antigens.</title>
        <authorList>
            <person name="Liu S."/>
            <person name="Wang L."/>
            <person name="Zheng H."/>
            <person name="Xu Z."/>
            <person name="Roellig D.M."/>
            <person name="Li N."/>
            <person name="Frace M.A."/>
            <person name="Tang K."/>
            <person name="Arrowood M.J."/>
            <person name="Moss D.M."/>
            <person name="Zhang L."/>
            <person name="Feng Y."/>
            <person name="Xiao L."/>
        </authorList>
    </citation>
    <scope>NUCLEOTIDE SEQUENCE [LARGE SCALE GENOMIC DNA]</scope>
    <source>
        <strain evidence="1 2">CHN_HEN01</strain>
    </source>
</reference>
<dbReference type="Pfam" id="PF01764">
    <property type="entry name" value="Lipase_3"/>
    <property type="match status" value="1"/>
</dbReference>
<dbReference type="Proteomes" id="UP000095192">
    <property type="component" value="Unassembled WGS sequence"/>
</dbReference>
<gene>
    <name evidence="1" type="ORF">cyc_00665</name>
</gene>
<dbReference type="OrthoDB" id="345705at2759"/>